<proteinExistence type="predicted"/>
<dbReference type="InterPro" id="IPR011335">
    <property type="entry name" value="Restrct_endonuc-II-like"/>
</dbReference>
<dbReference type="Gene3D" id="1.10.10.10">
    <property type="entry name" value="Winged helix-like DNA-binding domain superfamily/Winged helix DNA-binding domain"/>
    <property type="match status" value="1"/>
</dbReference>
<dbReference type="Gene3D" id="3.40.1350.10">
    <property type="match status" value="1"/>
</dbReference>
<dbReference type="InterPro" id="IPR014833">
    <property type="entry name" value="TnsA_N"/>
</dbReference>
<dbReference type="AlphaFoldDB" id="A0A172TFX9"/>
<reference evidence="3 4" key="1">
    <citation type="submission" date="2015-01" db="EMBL/GenBank/DDBJ databases">
        <title>Paenibacillus swuensis/DY6/whole genome sequencing.</title>
        <authorList>
            <person name="Kim M.K."/>
            <person name="Srinivasan S."/>
            <person name="Lee J.-J."/>
        </authorList>
    </citation>
    <scope>NUCLEOTIDE SEQUENCE [LARGE SCALE GENOMIC DNA]</scope>
    <source>
        <strain evidence="3 4">DY6</strain>
    </source>
</reference>
<dbReference type="EMBL" id="CP011388">
    <property type="protein sequence ID" value="ANE45862.1"/>
    <property type="molecule type" value="Genomic_DNA"/>
</dbReference>
<dbReference type="KEGG" id="pswu:SY83_05575"/>
<gene>
    <name evidence="3" type="ORF">SY83_05575</name>
</gene>
<evidence type="ECO:0000313" key="4">
    <source>
        <dbReference type="Proteomes" id="UP000076927"/>
    </source>
</evidence>
<dbReference type="STRING" id="1178515.SY83_05575"/>
<dbReference type="CDD" id="cd22362">
    <property type="entry name" value="TnsA_endonuclease-like"/>
    <property type="match status" value="1"/>
</dbReference>
<organism evidence="3 4">
    <name type="scientific">Paenibacillus swuensis</name>
    <dbReference type="NCBI Taxonomy" id="1178515"/>
    <lineage>
        <taxon>Bacteria</taxon>
        <taxon>Bacillati</taxon>
        <taxon>Bacillota</taxon>
        <taxon>Bacilli</taxon>
        <taxon>Bacillales</taxon>
        <taxon>Paenibacillaceae</taxon>
        <taxon>Paenibacillus</taxon>
    </lineage>
</organism>
<evidence type="ECO:0000259" key="2">
    <source>
        <dbReference type="Pfam" id="PF08722"/>
    </source>
</evidence>
<protein>
    <recommendedName>
        <fullName evidence="5">Heteromeric transposase endonuclease subunit TnsA</fullName>
    </recommendedName>
</protein>
<dbReference type="Pfam" id="PF08722">
    <property type="entry name" value="Tn7_TnsA-like_N"/>
    <property type="match status" value="1"/>
</dbReference>
<dbReference type="GO" id="GO:0003676">
    <property type="term" value="F:nucleic acid binding"/>
    <property type="evidence" value="ECO:0007669"/>
    <property type="project" value="InterPro"/>
</dbReference>
<dbReference type="Pfam" id="PF08721">
    <property type="entry name" value="Tn7_Tnp_TnsA_C"/>
    <property type="match status" value="1"/>
</dbReference>
<dbReference type="InterPro" id="IPR011856">
    <property type="entry name" value="tRNA_endonuc-like_dom_sf"/>
</dbReference>
<evidence type="ECO:0008006" key="5">
    <source>
        <dbReference type="Google" id="ProtNLM"/>
    </source>
</evidence>
<evidence type="ECO:0000313" key="3">
    <source>
        <dbReference type="EMBL" id="ANE45862.1"/>
    </source>
</evidence>
<sequence length="277" mass="32001">MRASLDKRIARWVKEGRGKGTGEGYKPWLTAKSVPSRGKTHRPKGIKTAREHLFLSDWEYFYFLLVDWSRLVVDIREQFPLLDELGLDITETVSIAEELGVEHPIDPPGNELKVMTTDFLIDLHKQQLAVSFKKSDSITTREVEKMEIERMYWARRGLKWELVTEKDIPLVYVKNIEYVHSTYYFDDYHISPAIVEKAKRIMEPLFLKGEKKLTDITNFCDDRLGLQPGESLTIARYCIVSKQWKINMEELIETNQPLALLGISVPNEKGGVSQVAN</sequence>
<dbReference type="Proteomes" id="UP000076927">
    <property type="component" value="Chromosome"/>
</dbReference>
<dbReference type="RefSeq" id="WP_068605039.1">
    <property type="nucleotide sequence ID" value="NZ_CP011388.1"/>
</dbReference>
<name>A0A172TFX9_9BACL</name>
<dbReference type="InterPro" id="IPR036388">
    <property type="entry name" value="WH-like_DNA-bd_sf"/>
</dbReference>
<accession>A0A172TFX9</accession>
<evidence type="ECO:0000259" key="1">
    <source>
        <dbReference type="Pfam" id="PF08721"/>
    </source>
</evidence>
<feature type="domain" description="TnsA endonuclease C-terminal" evidence="1">
    <location>
        <begin position="167"/>
        <end position="248"/>
    </location>
</feature>
<feature type="domain" description="TnsA endonuclease N-terminal" evidence="2">
    <location>
        <begin position="72"/>
        <end position="165"/>
    </location>
</feature>
<dbReference type="SUPFAM" id="SSF52980">
    <property type="entry name" value="Restriction endonuclease-like"/>
    <property type="match status" value="1"/>
</dbReference>
<dbReference type="InterPro" id="IPR014832">
    <property type="entry name" value="TnsA_C"/>
</dbReference>
<dbReference type="OrthoDB" id="5291587at2"/>
<dbReference type="PATRIC" id="fig|1178515.4.peg.1132"/>
<keyword evidence="4" id="KW-1185">Reference proteome</keyword>